<evidence type="ECO:0000313" key="2">
    <source>
        <dbReference type="EMBL" id="TID23647.1"/>
    </source>
</evidence>
<reference evidence="2 3" key="1">
    <citation type="submission" date="2019-04" db="EMBL/GenBank/DDBJ databases">
        <title>High contiguity whole genome sequence and gene annotation resource for two Venturia nashicola isolates.</title>
        <authorList>
            <person name="Prokchorchik M."/>
            <person name="Won K."/>
            <person name="Lee Y."/>
            <person name="Choi E.D."/>
            <person name="Segonzac C."/>
            <person name="Sohn K.H."/>
        </authorList>
    </citation>
    <scope>NUCLEOTIDE SEQUENCE [LARGE SCALE GENOMIC DNA]</scope>
    <source>
        <strain evidence="2 3">PRI2</strain>
    </source>
</reference>
<sequence>MRLSYAGSTRCSAARWTPVGEGRRLAVWPAQMAFFNLEPPGIDMLGPNQELWILEIFEDISRFVSFIGRAVALKLSSQAPTEFLNSIHTTDHSMYSTFPDRFWSKNSGHQDLETSNKTGHTIPLNLERPLPPLPASTHSRNNSANDESLSSPLGKGSAPSDEQSRKYKAASSDTQSQSQALPMTRLCSRPT</sequence>
<protein>
    <submittedName>
        <fullName evidence="2">Uncharacterized protein</fullName>
    </submittedName>
</protein>
<keyword evidence="3" id="KW-1185">Reference proteome</keyword>
<feature type="compositionally biased region" description="Polar residues" evidence="1">
    <location>
        <begin position="136"/>
        <end position="151"/>
    </location>
</feature>
<dbReference type="EMBL" id="SNSC02000006">
    <property type="protein sequence ID" value="TID23647.1"/>
    <property type="molecule type" value="Genomic_DNA"/>
</dbReference>
<evidence type="ECO:0000256" key="1">
    <source>
        <dbReference type="SAM" id="MobiDB-lite"/>
    </source>
</evidence>
<proteinExistence type="predicted"/>
<evidence type="ECO:0000313" key="3">
    <source>
        <dbReference type="Proteomes" id="UP000298493"/>
    </source>
</evidence>
<dbReference type="Proteomes" id="UP000298493">
    <property type="component" value="Unassembled WGS sequence"/>
</dbReference>
<feature type="compositionally biased region" description="Low complexity" evidence="1">
    <location>
        <begin position="169"/>
        <end position="180"/>
    </location>
</feature>
<accession>A0A4Z1P4B3</accession>
<organism evidence="2 3">
    <name type="scientific">Venturia nashicola</name>
    <dbReference type="NCBI Taxonomy" id="86259"/>
    <lineage>
        <taxon>Eukaryota</taxon>
        <taxon>Fungi</taxon>
        <taxon>Dikarya</taxon>
        <taxon>Ascomycota</taxon>
        <taxon>Pezizomycotina</taxon>
        <taxon>Dothideomycetes</taxon>
        <taxon>Pleosporomycetidae</taxon>
        <taxon>Venturiales</taxon>
        <taxon>Venturiaceae</taxon>
        <taxon>Venturia</taxon>
    </lineage>
</organism>
<name>A0A4Z1P4B3_9PEZI</name>
<dbReference type="AlphaFoldDB" id="A0A4Z1P4B3"/>
<gene>
    <name evidence="2" type="ORF">E6O75_ATG03283</name>
</gene>
<feature type="region of interest" description="Disordered" evidence="1">
    <location>
        <begin position="107"/>
        <end position="191"/>
    </location>
</feature>
<comment type="caution">
    <text evidence="2">The sequence shown here is derived from an EMBL/GenBank/DDBJ whole genome shotgun (WGS) entry which is preliminary data.</text>
</comment>